<name>A0A149VHQ1_9PROT</name>
<evidence type="ECO:0000313" key="3">
    <source>
        <dbReference type="Proteomes" id="UP000075538"/>
    </source>
</evidence>
<dbReference type="EMBL" id="LHZZ01000198">
    <property type="protein sequence ID" value="KXV79705.1"/>
    <property type="molecule type" value="Genomic_DNA"/>
</dbReference>
<gene>
    <name evidence="2" type="ORF">AD953_01325</name>
</gene>
<feature type="region of interest" description="Disordered" evidence="1">
    <location>
        <begin position="1"/>
        <end position="23"/>
    </location>
</feature>
<evidence type="ECO:0000313" key="2">
    <source>
        <dbReference type="EMBL" id="KXV79705.1"/>
    </source>
</evidence>
<reference evidence="2 3" key="1">
    <citation type="submission" date="2015-06" db="EMBL/GenBank/DDBJ databases">
        <title>Improved classification and identification of acetic acid bacteria using matrix-assisted laser desorption/ionization time-of-flight mass spectrometry; Gluconobacter nephelii and Gluconobacter uchimurae are later heterotypic synonyms of Gluconobacter japonicus and Gluconobacter oxydans, respectively.</title>
        <authorList>
            <person name="Li L."/>
            <person name="Cleenwerck I."/>
            <person name="De Vuyst L."/>
            <person name="Vandamme P."/>
        </authorList>
    </citation>
    <scope>NUCLEOTIDE SEQUENCE [LARGE SCALE GENOMIC DNA]</scope>
    <source>
        <strain evidence="2 3">LMG 1604</strain>
    </source>
</reference>
<evidence type="ECO:0000256" key="1">
    <source>
        <dbReference type="SAM" id="MobiDB-lite"/>
    </source>
</evidence>
<feature type="non-terminal residue" evidence="2">
    <location>
        <position position="136"/>
    </location>
</feature>
<dbReference type="Proteomes" id="UP000075538">
    <property type="component" value="Unassembled WGS sequence"/>
</dbReference>
<dbReference type="RefSeq" id="WP_156475085.1">
    <property type="nucleotide sequence ID" value="NZ_LHZZ01000198.1"/>
</dbReference>
<comment type="caution">
    <text evidence="2">The sequence shown here is derived from an EMBL/GenBank/DDBJ whole genome shotgun (WGS) entry which is preliminary data.</text>
</comment>
<accession>A0A149VHQ1</accession>
<proteinExistence type="predicted"/>
<dbReference type="AlphaFoldDB" id="A0A149VHQ1"/>
<feature type="compositionally biased region" description="Pro residues" evidence="1">
    <location>
        <begin position="1"/>
        <end position="13"/>
    </location>
</feature>
<sequence>MKPPTNWPNPERPGYPMFPERDGKHVIDVDPEGPKNELVYYWKEKQQIWVEYDHEGPDDALEGYDLIGWSYVGPVLTPEQIAEMLAGERERCEKAISGLIEEEKQTYGEESPDILWAFRKVHREIPSCAGVPFFMK</sequence>
<protein>
    <submittedName>
        <fullName evidence="2">Uncharacterized protein</fullName>
    </submittedName>
</protein>
<organism evidence="2 3">
    <name type="scientific">Acetobacter malorum</name>
    <dbReference type="NCBI Taxonomy" id="178901"/>
    <lineage>
        <taxon>Bacteria</taxon>
        <taxon>Pseudomonadati</taxon>
        <taxon>Pseudomonadota</taxon>
        <taxon>Alphaproteobacteria</taxon>
        <taxon>Acetobacterales</taxon>
        <taxon>Acetobacteraceae</taxon>
        <taxon>Acetobacter</taxon>
    </lineage>
</organism>